<sequence>MTSDSVSDGRSRAERFASAVAVVGAACHVATRARDVRDQPGGSSGAPWPVGPGPLDDPAWELADAALVAAEQAVTADEPPIADAVRREPAEPTVEVLCRAALANAGIAVGAVAPPRVGVVLALPSSESATWTAPGLADRLAVALGVPATHVRTRTSPTALDAVHAGARWVADASVDVVIAGGTSPRAMAAPTPEAGGADGLPDTAVVVLTTRRRAEDDGASVRGLLLDEAARTAVEPGLGAAAEVPDFAEAELVCDFADDPAVEFVGVARLLRVLALLRDREAGRPADHAPSSGESVPPALLIPATTGAAEGGPYRVAAVPPAAGHAAAAVGDAPDADTSVGLLLSAPNDASLREEARRLATHFAARPGLAPIDVAYTLGTTRPLHRRRAAVFGADPGELGERLTALAAGRTGTGVLGARGATPRAVAFVFPGQGSQWAGMACELLDTAPVFSQHMAEYDAAFAEFADWSLLGVLRQEPGQPPLQQPDVVQPALLAVMVSLSRLWRSVGVDPTAVVGHSLGEVAAAQAVDALSVADAARVAVLWSRLQAELSGHGEMASVSLPLERLRPRLAPWGERIDIAGVNGPASIVVSGDADAVRELSAELVADGIRAQLIPVGLAAHSRQVDLLHDRLLRDLAPITPRSSTVPFYSAVHNRLIDTAELTAVYWARNLRSTVLFDPAVRTLLGDGADALLEMSPHPVLTVAMRQTVEELGVDAVVLETLRRGEGGPDRFRRAVVEARATGVDVEASAVYAGSGAHRVPLPSPSDLVRPGGDRAADAESDPVDGAAATGPVSAHTALAQRFAVLDDVERRRFVRRLVRTETAGVLTAASGDAIDGATTFLGLGLDSLAAVRLRDALNSVTGLDLPVTTAFDHPTPDALAAHVLAALVGASSDELAMPPVTPSAPDDPIAVVAMTCRAPGGANSPEELWRLVAEGRDAISAFPTDRGWDLTRLYHPDPAHPGTTYTTSGGFLDGVDRFDAGLFGISPREAMAMEPQQRVLLEASWELFERAGLDPGSLRGTDVGVFLGAIAQDYAPRLHHAPAGLEGYLMTGNTASVVSGRIAYTFGLEGPAITVDTACSSSIVAVHLACQSLRQGESSLAVAGGVAVLSHPGMFVEFSRQRALSPDGRCKPFAAAADGTAWAEGAGVVLLERLADARRNGHRVLGVIKGSAVNQDGASNGLAAPSGPAQRRVIRQALANARVGAAEIDVVEAHGTGTTLGDPIEANALAAEYGPHRPADRPLLLGSVKSNIGHAQAAAGILGLIKTVLAMEHGILPRTLHVDEPTRHVDWSSAGLSLVTATREWPRTDGPRRAAVSAFGISGTNAHLILEQPPSAAECAGSSPATAPDEAVAPGALPWILSGRTPAALREQGQRLLARLEDDPGLRPADVAFSLATTRSLLEHRAVVVSDDESTLRRGLRSLADDEAAPTLRRGEAGASPRRVAFVFPGQGSQWVGMAVDLLAASPAFARRMAECEAALAPHVNWSLREVLSDEAALTRVDVVQPVLWAVMVSLAEVWQAHGVSPEVVVGHSQGEIAAACVVGALTVADAARVVALRASALVRLAGTGGMASVSADRETVAAALARWADRLWVAAVNGPTSTVVSGESKALEGFLADCEAGGIRARRIAVDYASHSACVESLRTELIESLAGLKPRSASVPFVSSVTGELIDTAELDGEYWYRGLRATVEFQQAVETVAAEGADAFIEVSAHPVLAVGLQETLEGRAEDTVVLSTLRRDEADRRRLLCALGEAHVRGVAVDWTPAFDGARPQRIDLPTYPFQRQRYWLREQHGEAADPGAAGLDPRPHPLRGSALVLADSDGVVFTGRVSASSHPVLAGHRAHGAELLPGSAVLDLVCWAGETLGLDQVAELVLETPLVLPVDGAAQWQLTLSAPEASGARSLILHSRAEGADGGPGAGWTTHATGLLRPADSRPAVPVPLPPADETTEISVLPPAEEEGMAAWRCLRTVRRHGDDLVVDVALPADLRDEETFLLHPGLLDAALLAWNATTGRQARPFAFTDTTCHAPMPEALRVHVRPSAPDVVSLHLTDLDGELVAVVGSATLRPVQPAVRHSRSAGSLLRMRWTEVDASSPAGDDERWAVLGAADEPTAALRDSGLTVTVHPGLVELGAALSPDAPPPTTVVLMAQPSPIGGLALADAARDAVHRTIELIRAWLADERWTATTLVVLTGRAVAVGADEDVPDLVHAPLWGLVRTVQSENPDRVLLVDVDDAPESHRLLRAAIAEGRPQTAIREGRLVAPALSEVATASLPARPVLSPEGTVLITGAGGGLARIVARHLVTEHGARRLLLVGRRGPAAPGVAELVAELAEHGAAVAVAACDVADRDRLVEVLDSIPATHPLTSVVHCAGVLDNALVSSLTADQVDRVLRPKIDGAWHLHELTQDTDLSMFVLFSSVAGLIGGGGQGNYAAANAFLDALAARRQAAGLPGTSLAWGLWEDRTGMAGRLGDVHVARAGLRGLAALPEAEGLRLLDAALAAGEPLLAPVRLDRTELRSPDAADALPALFQGFVTPSERRPSRPRNTADDAAPLLRRLRGLPAAEAEQVLLDAVRNRVAAELGHGSAAEVSVGRAFSDLGFDSLTSINLRNRLAADTGLRLPVTVAFDHPTVQALTGRLWAELGAQLGSTGAQPAPAGPADESGATSPSQQSPADEPIAIVGMSCRLPGGVTSPEELWELLSAEFDAIADFPDDRGWQREGRYDPERLHPDSPYARVGGFLCDAGDFDAEFFGISPREASAMDPQQRLLLETAWESWERAGIPAETLQGSRTGVFVGTNGSDYGALLAESPEAVGHVMTGGAASVASGRIAYSFDLEGPAVTVDTACSASLVALHLAVQSLRQGECSLALAGGVTVMTTPRLFGEFARQGGFASDGRCKSFADAADGTGFSEGVGLVVLERLSDAVRNGRRILAVVRGSAVNQDGASNGLTAPNGPSQQRVIRQALANARLSTGDVDVVEAHGTGTRLGDPIEAQALLATYGAGPCRGYAVVAGFGEVEHRAYAGCCGCGWCDQDGHGDVAWGVAADPACG</sequence>
<dbReference type="PROSITE" id="PS00012">
    <property type="entry name" value="PHOSPHOPANTETHEINE"/>
    <property type="match status" value="2"/>
</dbReference>
<evidence type="ECO:0000256" key="7">
    <source>
        <dbReference type="ARBA" id="ARBA00052442"/>
    </source>
</evidence>
<dbReference type="PROSITE" id="PS00606">
    <property type="entry name" value="KS3_1"/>
    <property type="match status" value="2"/>
</dbReference>
<keyword evidence="4" id="KW-0677">Repeat</keyword>
<gene>
    <name evidence="17" type="ORF">SacxiDRAFT_0071</name>
</gene>
<dbReference type="Gene3D" id="3.40.50.720">
    <property type="entry name" value="NAD(P)-binding Rossmann-like Domain"/>
    <property type="match status" value="1"/>
</dbReference>
<comment type="catalytic activity">
    <reaction evidence="7">
        <text>6 (S)-methylmalonyl-CoA + propanoyl-CoA + 6 NADPH + 12 H(+) = 6-deoxyerythronolide B + 6 CO2 + 6 NADP(+) + 7 CoA + H2O</text>
        <dbReference type="Rhea" id="RHEA:23068"/>
        <dbReference type="ChEBI" id="CHEBI:15377"/>
        <dbReference type="ChEBI" id="CHEBI:15378"/>
        <dbReference type="ChEBI" id="CHEBI:16089"/>
        <dbReference type="ChEBI" id="CHEBI:16526"/>
        <dbReference type="ChEBI" id="CHEBI:57287"/>
        <dbReference type="ChEBI" id="CHEBI:57327"/>
        <dbReference type="ChEBI" id="CHEBI:57392"/>
        <dbReference type="ChEBI" id="CHEBI:57783"/>
        <dbReference type="ChEBI" id="CHEBI:58349"/>
        <dbReference type="EC" id="2.3.1.94"/>
    </reaction>
</comment>
<dbReference type="FunFam" id="1.10.1200.10:FF:000007">
    <property type="entry name" value="Probable polyketide synthase pks17"/>
    <property type="match status" value="1"/>
</dbReference>
<dbReference type="Pfam" id="PF00550">
    <property type="entry name" value="PP-binding"/>
    <property type="match status" value="2"/>
</dbReference>
<feature type="compositionally biased region" description="Polar residues" evidence="13">
    <location>
        <begin position="2665"/>
        <end position="2674"/>
    </location>
</feature>
<dbReference type="Pfam" id="PF22953">
    <property type="entry name" value="SpnB_Rossmann"/>
    <property type="match status" value="1"/>
</dbReference>
<dbReference type="InterPro" id="IPR049551">
    <property type="entry name" value="PKS_DH_C"/>
</dbReference>
<keyword evidence="6" id="KW-0012">Acyltransferase</keyword>
<feature type="region of interest" description="Disordered" evidence="13">
    <location>
        <begin position="2650"/>
        <end position="2676"/>
    </location>
</feature>
<dbReference type="Pfam" id="PF08659">
    <property type="entry name" value="KR"/>
    <property type="match status" value="1"/>
</dbReference>
<comment type="function">
    <text evidence="8">Involved in the biosynthesis of antibiotic erythromycin via the biosynthesis of its aglycone precursor, 6-deoxyerythronolide B (6-dEB).</text>
</comment>
<proteinExistence type="predicted"/>
<dbReference type="Pfam" id="PF14765">
    <property type="entry name" value="PS-DH"/>
    <property type="match status" value="1"/>
</dbReference>
<feature type="domain" description="Carrier" evidence="14">
    <location>
        <begin position="811"/>
        <end position="889"/>
    </location>
</feature>
<dbReference type="SMART" id="SM00827">
    <property type="entry name" value="PKS_AT"/>
    <property type="match status" value="2"/>
</dbReference>
<protein>
    <recommendedName>
        <fullName evidence="11">6-deoxyerythronolide-B synthase</fullName>
        <ecNumber evidence="11">2.3.1.94</ecNumber>
    </recommendedName>
</protein>
<dbReference type="PROSITE" id="PS50075">
    <property type="entry name" value="CARRIER"/>
    <property type="match status" value="2"/>
</dbReference>
<dbReference type="Pfam" id="PF00109">
    <property type="entry name" value="ketoacyl-synt"/>
    <property type="match status" value="2"/>
</dbReference>
<feature type="region of interest" description="N-terminal hotdog fold" evidence="12">
    <location>
        <begin position="1811"/>
        <end position="1937"/>
    </location>
</feature>
<feature type="active site" description="Proton acceptor; for dehydratase activity" evidence="12">
    <location>
        <position position="1843"/>
    </location>
</feature>
<dbReference type="InterPro" id="IPR009081">
    <property type="entry name" value="PP-bd_ACP"/>
</dbReference>
<comment type="pathway">
    <text evidence="9">Antibiotic biosynthesis; erythromycin biosynthesis.</text>
</comment>
<accession>I0UWV3</accession>
<evidence type="ECO:0000256" key="1">
    <source>
        <dbReference type="ARBA" id="ARBA00022450"/>
    </source>
</evidence>
<evidence type="ECO:0000256" key="13">
    <source>
        <dbReference type="SAM" id="MobiDB-lite"/>
    </source>
</evidence>
<organism evidence="17 18">
    <name type="scientific">Saccharomonospora xinjiangensis XJ-54</name>
    <dbReference type="NCBI Taxonomy" id="882086"/>
    <lineage>
        <taxon>Bacteria</taxon>
        <taxon>Bacillati</taxon>
        <taxon>Actinomycetota</taxon>
        <taxon>Actinomycetes</taxon>
        <taxon>Pseudonocardiales</taxon>
        <taxon>Pseudonocardiaceae</taxon>
        <taxon>Saccharomonospora</taxon>
    </lineage>
</organism>
<dbReference type="SMART" id="SM00823">
    <property type="entry name" value="PKS_PP"/>
    <property type="match status" value="2"/>
</dbReference>
<keyword evidence="3" id="KW-0808">Transferase</keyword>
<evidence type="ECO:0000256" key="12">
    <source>
        <dbReference type="PROSITE-ProRule" id="PRU01363"/>
    </source>
</evidence>
<evidence type="ECO:0000259" key="15">
    <source>
        <dbReference type="PROSITE" id="PS52004"/>
    </source>
</evidence>
<reference evidence="17 18" key="1">
    <citation type="submission" date="2012-01" db="EMBL/GenBank/DDBJ databases">
        <title>Improved High-Quality Draft sequence of Saccharomonospora xinjiangensis XJ-54.</title>
        <authorList>
            <consortium name="US DOE Joint Genome Institute"/>
            <person name="Lucas S."/>
            <person name="Han J."/>
            <person name="Lapidus A."/>
            <person name="Cheng J.-F."/>
            <person name="Goodwin L."/>
            <person name="Pitluck S."/>
            <person name="Peters L."/>
            <person name="Mikhailova N."/>
            <person name="Teshima H."/>
            <person name="Detter J.C."/>
            <person name="Han C."/>
            <person name="Tapia R."/>
            <person name="Land M."/>
            <person name="Hauser L."/>
            <person name="Kyrpides N."/>
            <person name="Ivanova N."/>
            <person name="Pagani I."/>
            <person name="Brambilla E.-M."/>
            <person name="Klenk H.-P."/>
            <person name="Woyke T."/>
        </authorList>
    </citation>
    <scope>NUCLEOTIDE SEQUENCE [LARGE SCALE GENOMIC DNA]</scope>
    <source>
        <strain evidence="17 18">XJ-54</strain>
    </source>
</reference>
<evidence type="ECO:0000313" key="17">
    <source>
        <dbReference type="EMBL" id="EID52356.1"/>
    </source>
</evidence>
<evidence type="ECO:0000259" key="16">
    <source>
        <dbReference type="PROSITE" id="PS52019"/>
    </source>
</evidence>
<feature type="domain" description="Ketosynthase family 3 (KS3)" evidence="15">
    <location>
        <begin position="2676"/>
        <end position="3052"/>
    </location>
</feature>
<dbReference type="InterPro" id="IPR036291">
    <property type="entry name" value="NAD(P)-bd_dom_sf"/>
</dbReference>
<evidence type="ECO:0000313" key="18">
    <source>
        <dbReference type="Proteomes" id="UP000004691"/>
    </source>
</evidence>
<evidence type="ECO:0000256" key="8">
    <source>
        <dbReference type="ARBA" id="ARBA00060158"/>
    </source>
</evidence>
<name>I0UWV3_9PSEU</name>
<dbReference type="GO" id="GO:0004315">
    <property type="term" value="F:3-oxoacyl-[acyl-carrier-protein] synthase activity"/>
    <property type="evidence" value="ECO:0007669"/>
    <property type="project" value="InterPro"/>
</dbReference>
<dbReference type="SUPFAM" id="SSF51735">
    <property type="entry name" value="NAD(P)-binding Rossmann-fold domains"/>
    <property type="match status" value="2"/>
</dbReference>
<dbReference type="InterPro" id="IPR020806">
    <property type="entry name" value="PKS_PP-bd"/>
</dbReference>
<dbReference type="Pfam" id="PF21089">
    <property type="entry name" value="PKS_DH_N"/>
    <property type="match status" value="1"/>
</dbReference>
<dbReference type="Proteomes" id="UP000004691">
    <property type="component" value="Unassembled WGS sequence"/>
</dbReference>
<dbReference type="InterPro" id="IPR016039">
    <property type="entry name" value="Thiolase-like"/>
</dbReference>
<dbReference type="Gene3D" id="1.10.1200.10">
    <property type="entry name" value="ACP-like"/>
    <property type="match status" value="2"/>
</dbReference>
<dbReference type="PROSITE" id="PS52019">
    <property type="entry name" value="PKS_MFAS_DH"/>
    <property type="match status" value="1"/>
</dbReference>
<evidence type="ECO:0000256" key="2">
    <source>
        <dbReference type="ARBA" id="ARBA00022553"/>
    </source>
</evidence>
<dbReference type="EMBL" id="JH636049">
    <property type="protein sequence ID" value="EID52356.1"/>
    <property type="molecule type" value="Genomic_DNA"/>
</dbReference>
<feature type="region of interest" description="Disordered" evidence="13">
    <location>
        <begin position="758"/>
        <end position="791"/>
    </location>
</feature>
<dbReference type="SUPFAM" id="SSF53901">
    <property type="entry name" value="Thiolase-like"/>
    <property type="match status" value="3"/>
</dbReference>
<dbReference type="InterPro" id="IPR001227">
    <property type="entry name" value="Ac_transferase_dom_sf"/>
</dbReference>
<dbReference type="GO" id="GO:0006633">
    <property type="term" value="P:fatty acid biosynthetic process"/>
    <property type="evidence" value="ECO:0007669"/>
    <property type="project" value="InterPro"/>
</dbReference>
<dbReference type="EC" id="2.3.1.94" evidence="11"/>
<keyword evidence="18" id="KW-1185">Reference proteome</keyword>
<evidence type="ECO:0000256" key="3">
    <source>
        <dbReference type="ARBA" id="ARBA00022679"/>
    </source>
</evidence>
<evidence type="ECO:0000256" key="4">
    <source>
        <dbReference type="ARBA" id="ARBA00022737"/>
    </source>
</evidence>
<keyword evidence="2" id="KW-0597">Phosphoprotein</keyword>
<dbReference type="InterPro" id="IPR055123">
    <property type="entry name" value="SpnB-like_Rossmann"/>
</dbReference>
<dbReference type="CDD" id="cd00833">
    <property type="entry name" value="PKS"/>
    <property type="match status" value="2"/>
</dbReference>
<evidence type="ECO:0000256" key="5">
    <source>
        <dbReference type="ARBA" id="ARBA00023268"/>
    </source>
</evidence>
<evidence type="ECO:0000256" key="11">
    <source>
        <dbReference type="ARBA" id="ARBA00066981"/>
    </source>
</evidence>
<dbReference type="InterPro" id="IPR020807">
    <property type="entry name" value="PKS_DH"/>
</dbReference>
<dbReference type="InterPro" id="IPR016035">
    <property type="entry name" value="Acyl_Trfase/lysoPLipase"/>
</dbReference>
<dbReference type="Gene3D" id="3.30.70.3290">
    <property type="match status" value="2"/>
</dbReference>
<dbReference type="SMART" id="SM00826">
    <property type="entry name" value="PKS_DH"/>
    <property type="match status" value="1"/>
</dbReference>
<evidence type="ECO:0000256" key="9">
    <source>
        <dbReference type="ARBA" id="ARBA00060622"/>
    </source>
</evidence>
<dbReference type="InterPro" id="IPR014031">
    <property type="entry name" value="Ketoacyl_synth_C"/>
</dbReference>
<dbReference type="SMART" id="SM01294">
    <property type="entry name" value="PKS_PP_betabranch"/>
    <property type="match status" value="1"/>
</dbReference>
<evidence type="ECO:0000256" key="10">
    <source>
        <dbReference type="ARBA" id="ARBA00063272"/>
    </source>
</evidence>
<dbReference type="HOGENOM" id="CLU_225928_0_0_11"/>
<dbReference type="SMART" id="SM00825">
    <property type="entry name" value="PKS_KS"/>
    <property type="match status" value="2"/>
</dbReference>
<evidence type="ECO:0000256" key="6">
    <source>
        <dbReference type="ARBA" id="ARBA00023315"/>
    </source>
</evidence>
<dbReference type="InterPro" id="IPR042104">
    <property type="entry name" value="PKS_dehydratase_sf"/>
</dbReference>
<dbReference type="CDD" id="cd08956">
    <property type="entry name" value="KR_3_FAS_SDR_x"/>
    <property type="match status" value="1"/>
</dbReference>
<dbReference type="InterPro" id="IPR006162">
    <property type="entry name" value="Ppantetheine_attach_site"/>
</dbReference>
<dbReference type="InterPro" id="IPR020841">
    <property type="entry name" value="PKS_Beta-ketoAc_synthase_dom"/>
</dbReference>
<dbReference type="Gene3D" id="3.10.129.110">
    <property type="entry name" value="Polyketide synthase dehydratase"/>
    <property type="match status" value="1"/>
</dbReference>
<comment type="subunit">
    <text evidence="10">Homodimer. Erythronolide synthase is composed of EryAI, EryAII and EryAIII multimodular (2 modules) polypeptides each coding for a functional synthase subunit which participates in 2 of the six FAS-like elongation steps required for formation of the polyketide. Module 1, 2, 3, 4, 5, and 6 participating in biosynthesis steps 1, 2, 3, 4, 5, and 6, respectively.</text>
</comment>
<dbReference type="InterPro" id="IPR049552">
    <property type="entry name" value="PKS_DH_N"/>
</dbReference>
<dbReference type="PANTHER" id="PTHR43775">
    <property type="entry name" value="FATTY ACID SYNTHASE"/>
    <property type="match status" value="1"/>
</dbReference>
<feature type="domain" description="PKS/mFAS DH" evidence="16">
    <location>
        <begin position="1811"/>
        <end position="2077"/>
    </location>
</feature>
<dbReference type="Gene3D" id="3.40.47.10">
    <property type="match status" value="2"/>
</dbReference>
<dbReference type="InterPro" id="IPR014043">
    <property type="entry name" value="Acyl_transferase_dom"/>
</dbReference>
<dbReference type="PROSITE" id="PS52004">
    <property type="entry name" value="KS3_2"/>
    <property type="match status" value="2"/>
</dbReference>
<dbReference type="InterPro" id="IPR050091">
    <property type="entry name" value="PKS_NRPS_Biosynth_Enz"/>
</dbReference>
<feature type="region of interest" description="C-terminal hotdog fold" evidence="12">
    <location>
        <begin position="1947"/>
        <end position="2077"/>
    </location>
</feature>
<dbReference type="SMART" id="SM00822">
    <property type="entry name" value="PKS_KR"/>
    <property type="match status" value="1"/>
</dbReference>
<dbReference type="Pfam" id="PF02801">
    <property type="entry name" value="Ketoacyl-synt_C"/>
    <property type="match status" value="2"/>
</dbReference>
<dbReference type="Pfam" id="PF16197">
    <property type="entry name" value="KAsynt_C_assoc"/>
    <property type="match status" value="1"/>
</dbReference>
<dbReference type="eggNOG" id="COG3321">
    <property type="taxonomic scope" value="Bacteria"/>
</dbReference>
<dbReference type="RefSeq" id="WP_006236447.1">
    <property type="nucleotide sequence ID" value="NZ_JH636049.1"/>
</dbReference>
<dbReference type="GO" id="GO:0004312">
    <property type="term" value="F:fatty acid synthase activity"/>
    <property type="evidence" value="ECO:0007669"/>
    <property type="project" value="TreeGrafter"/>
</dbReference>
<dbReference type="SUPFAM" id="SSF52151">
    <property type="entry name" value="FabD/lysophospholipase-like"/>
    <property type="match status" value="2"/>
</dbReference>
<dbReference type="Gene3D" id="3.40.366.10">
    <property type="entry name" value="Malonyl-Coenzyme A Acyl Carrier Protein, domain 2"/>
    <property type="match status" value="2"/>
</dbReference>
<dbReference type="Pfam" id="PF22621">
    <property type="entry name" value="CurL-like_PKS_C"/>
    <property type="match status" value="1"/>
</dbReference>
<dbReference type="GO" id="GO:0031177">
    <property type="term" value="F:phosphopantetheine binding"/>
    <property type="evidence" value="ECO:0007669"/>
    <property type="project" value="InterPro"/>
</dbReference>
<keyword evidence="5" id="KW-0511">Multifunctional enzyme</keyword>
<dbReference type="InterPro" id="IPR016036">
    <property type="entry name" value="Malonyl_transacylase_ACP-bd"/>
</dbReference>
<dbReference type="InterPro" id="IPR057326">
    <property type="entry name" value="KR_dom"/>
</dbReference>
<feature type="domain" description="Carrier" evidence="14">
    <location>
        <begin position="2569"/>
        <end position="2644"/>
    </location>
</feature>
<feature type="domain" description="Ketosynthase family 3 (KS3)" evidence="15">
    <location>
        <begin position="908"/>
        <end position="1334"/>
    </location>
</feature>
<keyword evidence="1" id="KW-0596">Phosphopantetheine</keyword>
<dbReference type="STRING" id="882086.SacxiDRAFT_0071"/>
<dbReference type="Pfam" id="PF00698">
    <property type="entry name" value="Acyl_transf_1"/>
    <property type="match status" value="2"/>
</dbReference>
<feature type="active site" description="Proton donor; for dehydratase activity" evidence="12">
    <location>
        <position position="2004"/>
    </location>
</feature>
<dbReference type="FunFam" id="3.40.47.10:FF:000019">
    <property type="entry name" value="Polyketide synthase type I"/>
    <property type="match status" value="1"/>
</dbReference>
<dbReference type="GO" id="GO:0047879">
    <property type="term" value="F:erythronolide synthase activity"/>
    <property type="evidence" value="ECO:0007669"/>
    <property type="project" value="UniProtKB-EC"/>
</dbReference>
<dbReference type="PANTHER" id="PTHR43775:SF51">
    <property type="entry name" value="INACTIVE PHENOLPHTHIOCEROL SYNTHESIS POLYKETIDE SYNTHASE TYPE I PKS1-RELATED"/>
    <property type="match status" value="1"/>
</dbReference>
<dbReference type="InterPro" id="IPR018201">
    <property type="entry name" value="Ketoacyl_synth_AS"/>
</dbReference>
<dbReference type="InterPro" id="IPR036736">
    <property type="entry name" value="ACP-like_sf"/>
</dbReference>
<dbReference type="SUPFAM" id="SSF55048">
    <property type="entry name" value="Probable ACP-binding domain of malonyl-CoA ACP transacylase"/>
    <property type="match status" value="2"/>
</dbReference>
<dbReference type="InterPro" id="IPR032821">
    <property type="entry name" value="PKS_assoc"/>
</dbReference>
<dbReference type="InterPro" id="IPR014030">
    <property type="entry name" value="Ketoacyl_synth_N"/>
</dbReference>
<dbReference type="FunFam" id="3.40.366.10:FF:000002">
    <property type="entry name" value="Probable polyketide synthase 2"/>
    <property type="match status" value="2"/>
</dbReference>
<evidence type="ECO:0000259" key="14">
    <source>
        <dbReference type="PROSITE" id="PS50075"/>
    </source>
</evidence>
<dbReference type="SUPFAM" id="SSF47336">
    <property type="entry name" value="ACP-like"/>
    <property type="match status" value="2"/>
</dbReference>
<dbReference type="InterPro" id="IPR049900">
    <property type="entry name" value="PKS_mFAS_DH"/>
</dbReference>
<feature type="region of interest" description="Disordered" evidence="13">
    <location>
        <begin position="32"/>
        <end position="56"/>
    </location>
</feature>
<dbReference type="InterPro" id="IPR013968">
    <property type="entry name" value="PKS_KR"/>
</dbReference>